<accession>U3AJV5</accession>
<dbReference type="STRING" id="1219080.VEZ01S_26_00450"/>
<dbReference type="EMBL" id="BATM01000026">
    <property type="protein sequence ID" value="GAD80206.1"/>
    <property type="molecule type" value="Genomic_DNA"/>
</dbReference>
<organism evidence="2 3">
    <name type="scientific">Vibrio ezurae NBRC 102218</name>
    <dbReference type="NCBI Taxonomy" id="1219080"/>
    <lineage>
        <taxon>Bacteria</taxon>
        <taxon>Pseudomonadati</taxon>
        <taxon>Pseudomonadota</taxon>
        <taxon>Gammaproteobacteria</taxon>
        <taxon>Vibrionales</taxon>
        <taxon>Vibrionaceae</taxon>
        <taxon>Vibrio</taxon>
    </lineage>
</organism>
<keyword evidence="3" id="KW-1185">Reference proteome</keyword>
<protein>
    <recommendedName>
        <fullName evidence="1">ABM domain-containing protein</fullName>
    </recommendedName>
</protein>
<dbReference type="InterPro" id="IPR007138">
    <property type="entry name" value="ABM_dom"/>
</dbReference>
<feature type="domain" description="ABM" evidence="1">
    <location>
        <begin position="7"/>
        <end position="64"/>
    </location>
</feature>
<name>U3AJV5_9VIBR</name>
<dbReference type="Gene3D" id="3.30.70.100">
    <property type="match status" value="1"/>
</dbReference>
<evidence type="ECO:0000313" key="2">
    <source>
        <dbReference type="EMBL" id="GAD80206.1"/>
    </source>
</evidence>
<proteinExistence type="predicted"/>
<reference evidence="2 3" key="1">
    <citation type="submission" date="2013-09" db="EMBL/GenBank/DDBJ databases">
        <title>Whole genome shotgun sequence of Vibrio ezurae NBRC 102218.</title>
        <authorList>
            <person name="Yoshida I."/>
            <person name="Hosoyama A."/>
            <person name="Numata M."/>
            <person name="Hashimoto M."/>
            <person name="Hosoyama Y."/>
            <person name="Tsuchikane K."/>
            <person name="Noguchi M."/>
            <person name="Hirakata S."/>
            <person name="Ichikawa N."/>
            <person name="Ohji S."/>
            <person name="Yamazoe A."/>
            <person name="Fujita N."/>
        </authorList>
    </citation>
    <scope>NUCLEOTIDE SEQUENCE [LARGE SCALE GENOMIC DNA]</scope>
    <source>
        <strain evidence="2 3">NBRC 102218</strain>
    </source>
</reference>
<dbReference type="InterPro" id="IPR011008">
    <property type="entry name" value="Dimeric_a/b-barrel"/>
</dbReference>
<gene>
    <name evidence="2" type="ORF">VEZ01S_26_00450</name>
</gene>
<comment type="caution">
    <text evidence="2">The sequence shown here is derived from an EMBL/GenBank/DDBJ whole genome shotgun (WGS) entry which is preliminary data.</text>
</comment>
<dbReference type="AlphaFoldDB" id="U3AJV5"/>
<dbReference type="eggNOG" id="COG1359">
    <property type="taxonomic scope" value="Bacteria"/>
</dbReference>
<evidence type="ECO:0000259" key="1">
    <source>
        <dbReference type="Pfam" id="PF03992"/>
    </source>
</evidence>
<evidence type="ECO:0000313" key="3">
    <source>
        <dbReference type="Proteomes" id="UP000016562"/>
    </source>
</evidence>
<dbReference type="Proteomes" id="UP000016562">
    <property type="component" value="Unassembled WGS sequence"/>
</dbReference>
<dbReference type="Pfam" id="PF03992">
    <property type="entry name" value="ABM"/>
    <property type="match status" value="1"/>
</dbReference>
<dbReference type="SUPFAM" id="SSF54909">
    <property type="entry name" value="Dimeric alpha+beta barrel"/>
    <property type="match status" value="1"/>
</dbReference>
<sequence length="89" mass="10392">MSGYIVVPDKDLDAVLHALPEHIRLTRAECGNMTFRVQQSTDTPQRFDVYEEFIDKSSFEFHQRRVKDSFWGKVTADVSRHYDIVIATE</sequence>